<accession>A0A2H0V605</accession>
<feature type="region of interest" description="Disordered" evidence="1">
    <location>
        <begin position="237"/>
        <end position="296"/>
    </location>
</feature>
<evidence type="ECO:0000313" key="4">
    <source>
        <dbReference type="Proteomes" id="UP000229901"/>
    </source>
</evidence>
<organism evidence="3 4">
    <name type="scientific">Candidatus Falkowbacteria bacterium CG10_big_fil_rev_8_21_14_0_10_39_11</name>
    <dbReference type="NCBI Taxonomy" id="1974565"/>
    <lineage>
        <taxon>Bacteria</taxon>
        <taxon>Candidatus Falkowiibacteriota</taxon>
    </lineage>
</organism>
<evidence type="ECO:0000256" key="2">
    <source>
        <dbReference type="SAM" id="Phobius"/>
    </source>
</evidence>
<feature type="transmembrane region" description="Helical" evidence="2">
    <location>
        <begin position="326"/>
        <end position="348"/>
    </location>
</feature>
<gene>
    <name evidence="3" type="ORF">COT97_00630</name>
</gene>
<name>A0A2H0V605_9BACT</name>
<keyword evidence="2" id="KW-1133">Transmembrane helix</keyword>
<dbReference type="AlphaFoldDB" id="A0A2H0V605"/>
<evidence type="ECO:0000313" key="3">
    <source>
        <dbReference type="EMBL" id="PIR94536.1"/>
    </source>
</evidence>
<feature type="region of interest" description="Disordered" evidence="1">
    <location>
        <begin position="139"/>
        <end position="162"/>
    </location>
</feature>
<keyword evidence="2" id="KW-0812">Transmembrane</keyword>
<protein>
    <submittedName>
        <fullName evidence="3">Uncharacterized protein</fullName>
    </submittedName>
</protein>
<reference evidence="4" key="1">
    <citation type="submission" date="2017-09" db="EMBL/GenBank/DDBJ databases">
        <title>Depth-based differentiation of microbial function through sediment-hosted aquifers and enrichment of novel symbionts in the deep terrestrial subsurface.</title>
        <authorList>
            <person name="Probst A.J."/>
            <person name="Ladd B."/>
            <person name="Jarett J.K."/>
            <person name="Geller-Mcgrath D.E."/>
            <person name="Sieber C.M.K."/>
            <person name="Emerson J.B."/>
            <person name="Anantharaman K."/>
            <person name="Thomas B.C."/>
            <person name="Malmstrom R."/>
            <person name="Stieglmeier M."/>
            <person name="Klingl A."/>
            <person name="Woyke T."/>
            <person name="Ryan C.M."/>
            <person name="Banfield J.F."/>
        </authorList>
    </citation>
    <scope>NUCLEOTIDE SEQUENCE [LARGE SCALE GENOMIC DNA]</scope>
</reference>
<keyword evidence="2" id="KW-0472">Membrane</keyword>
<dbReference type="EMBL" id="PFAP01000003">
    <property type="protein sequence ID" value="PIR94536.1"/>
    <property type="molecule type" value="Genomic_DNA"/>
</dbReference>
<dbReference type="Proteomes" id="UP000229901">
    <property type="component" value="Unassembled WGS sequence"/>
</dbReference>
<proteinExistence type="predicted"/>
<sequence>MAVKAPMQKYLSAGLGALTSQVTGEVVNEYDIKSVKAGLASGGKKGALQALTLRITGKFTSAITFGGITATDIANYKESKSLKDVIKKKNFLVPAIIIEAIALPQISLPLTALYRITPEINIENISNVRERMRGLNIFRRRPTPEPEPELPASIEPPISPTNTSAAEKLYSQLLKQDRTAKLAKQKTGLAPADAPRIQPPASSPLQPGLAEPTPTLAPPIPLDQSTDSQLANTLIQARSQKKKKQTERNQQSAEPDLDQEQEDLPDRVEPQEPLEDQDFGEPTPMGSPQTPSQKKSQEKIKEIIIRWIVGASCSSCSSCCLFSAPLWLIILLGTAIALGVIAFSGELFEWLGSLF</sequence>
<evidence type="ECO:0000256" key="1">
    <source>
        <dbReference type="SAM" id="MobiDB-lite"/>
    </source>
</evidence>
<feature type="region of interest" description="Disordered" evidence="1">
    <location>
        <begin position="181"/>
        <end position="225"/>
    </location>
</feature>
<comment type="caution">
    <text evidence="3">The sequence shown here is derived from an EMBL/GenBank/DDBJ whole genome shotgun (WGS) entry which is preliminary data.</text>
</comment>